<reference evidence="3 4" key="1">
    <citation type="submission" date="2020-03" db="EMBL/GenBank/DDBJ databases">
        <title>Spirochaetal bacteria isolated from arthropods constitute a novel genus Entomospira genus novum within the order Spirochaetales.</title>
        <authorList>
            <person name="Grana-Miraglia L."/>
            <person name="Sikutova S."/>
            <person name="Fingerle V."/>
            <person name="Sing A."/>
            <person name="Castillo-Ramirez S."/>
            <person name="Margos G."/>
            <person name="Rudolf I."/>
        </authorList>
    </citation>
    <scope>NUCLEOTIDE SEQUENCE [LARGE SCALE GENOMIC DNA]</scope>
    <source>
        <strain evidence="3 4">BR193</strain>
    </source>
</reference>
<dbReference type="RefSeq" id="WP_167700301.1">
    <property type="nucleotide sequence ID" value="NZ_CP118174.1"/>
</dbReference>
<evidence type="ECO:0000256" key="1">
    <source>
        <dbReference type="SAM" id="Coils"/>
    </source>
</evidence>
<dbReference type="Proteomes" id="UP000711995">
    <property type="component" value="Unassembled WGS sequence"/>
</dbReference>
<organism evidence="3 4">
    <name type="scientific">Entomospira entomophila</name>
    <dbReference type="NCBI Taxonomy" id="2719988"/>
    <lineage>
        <taxon>Bacteria</taxon>
        <taxon>Pseudomonadati</taxon>
        <taxon>Spirochaetota</taxon>
        <taxon>Spirochaetia</taxon>
        <taxon>Spirochaetales</taxon>
        <taxon>Spirochaetaceae</taxon>
        <taxon>Entomospira</taxon>
    </lineage>
</organism>
<accession>A0A968GBS3</accession>
<evidence type="ECO:0000256" key="2">
    <source>
        <dbReference type="SAM" id="SignalP"/>
    </source>
</evidence>
<evidence type="ECO:0000313" key="3">
    <source>
        <dbReference type="EMBL" id="NIZ40718.1"/>
    </source>
</evidence>
<protein>
    <recommendedName>
        <fullName evidence="5">DUF4412 domain-containing protein</fullName>
    </recommendedName>
</protein>
<dbReference type="AlphaFoldDB" id="A0A968GBS3"/>
<keyword evidence="2" id="KW-0732">Signal</keyword>
<gene>
    <name evidence="3" type="ORF">HCT14_04235</name>
</gene>
<feature type="coiled-coil region" evidence="1">
    <location>
        <begin position="179"/>
        <end position="206"/>
    </location>
</feature>
<name>A0A968GBS3_9SPIO</name>
<keyword evidence="4" id="KW-1185">Reference proteome</keyword>
<keyword evidence="1" id="KW-0175">Coiled coil</keyword>
<feature type="chain" id="PRO_5037490101" description="DUF4412 domain-containing protein" evidence="2">
    <location>
        <begin position="21"/>
        <end position="211"/>
    </location>
</feature>
<comment type="caution">
    <text evidence="3">The sequence shown here is derived from an EMBL/GenBank/DDBJ whole genome shotgun (WGS) entry which is preliminary data.</text>
</comment>
<evidence type="ECO:0000313" key="4">
    <source>
        <dbReference type="Proteomes" id="UP000711995"/>
    </source>
</evidence>
<dbReference type="EMBL" id="JAATLJ010000001">
    <property type="protein sequence ID" value="NIZ40718.1"/>
    <property type="molecule type" value="Genomic_DNA"/>
</dbReference>
<proteinExistence type="predicted"/>
<sequence>MKKILALLSIVLLVTVQVNAAPKEEIFATLGSIEVKTIDYSKQWERERMTIKILIDPKNDKKNVFHFSFGRGRYELNLDNAKLNATFIEALHKYLEWEQLAIEKEVKASEEIKKIKLQGTWESNNSRYRIWPSSMMSMRLFSQSPKEHDLALQFSEAMATVSRYTIFKPETLYISGDQVKALIKILEDEENIAKQVQEARDQAARKTDLFK</sequence>
<evidence type="ECO:0008006" key="5">
    <source>
        <dbReference type="Google" id="ProtNLM"/>
    </source>
</evidence>
<feature type="signal peptide" evidence="2">
    <location>
        <begin position="1"/>
        <end position="20"/>
    </location>
</feature>